<gene>
    <name evidence="3" type="ORF">SAMN06265784_12320</name>
</gene>
<evidence type="ECO:0000256" key="1">
    <source>
        <dbReference type="SAM" id="MobiDB-lite"/>
    </source>
</evidence>
<evidence type="ECO:0000313" key="3">
    <source>
        <dbReference type="EMBL" id="SMG61554.1"/>
    </source>
</evidence>
<dbReference type="Proteomes" id="UP000193228">
    <property type="component" value="Unassembled WGS sequence"/>
</dbReference>
<evidence type="ECO:0000259" key="2">
    <source>
        <dbReference type="Pfam" id="PF18821"/>
    </source>
</evidence>
<name>A0A1X7M708_9BURK</name>
<dbReference type="InterPro" id="IPR040677">
    <property type="entry name" value="LPD7"/>
</dbReference>
<evidence type="ECO:0000313" key="4">
    <source>
        <dbReference type="Proteomes" id="UP000193228"/>
    </source>
</evidence>
<dbReference type="OrthoDB" id="7235451at2"/>
<dbReference type="RefSeq" id="WP_085489942.1">
    <property type="nucleotide sequence ID" value="NZ_FXAT01000023.1"/>
</dbReference>
<dbReference type="STRING" id="1515439.SAMN06265784_12320"/>
<proteinExistence type="predicted"/>
<feature type="region of interest" description="Disordered" evidence="1">
    <location>
        <begin position="109"/>
        <end position="132"/>
    </location>
</feature>
<sequence length="515" mass="56297">MNSIELHSPEQLRERADTVREQLASLDWRTDKDGFDSAVGALRDIAADDWYVAADAWRESGIDAPQPDFVDPQTDVSLELRRQAADHGIYRDVDNTTPAPQLQDFDTDTLRAPANEPDAQEAANDPTRPIDGLSAADLARAKAARQSDRAEVEAMLRETASLARNVRPQPDRDEEPAAAGAAAGERAEMARGPRSSAKVDPVFQKSGYEVPKRVAAQYVAHEGKFLDRKSETVHFEDKGKSLATDSNDRKIISHMIEVAQAKNWGVLELKGSEEFRRQAWIAAQVAGMETRGFSPKPADRALLEVARQEMRIGAADRETAVTPTNTIEAADVPMATRERPAAAAPEPVRVDTAPESLIRAMREERAREIQSEAQTIAHTHTTTTSAELSRKAWVAAELAGVETVGYEPDDRARELLEAARHAIHTPNVSPSVAAARLVMEAKLNGLPASVQDRCRAEFSERVVGAKDLPAPTASQQSIEAARRAFFERNSPQQSRPAAPAQPDHTTSDPGMEISR</sequence>
<feature type="region of interest" description="Disordered" evidence="1">
    <location>
        <begin position="166"/>
        <end position="198"/>
    </location>
</feature>
<protein>
    <recommendedName>
        <fullName evidence="2">Large polyvalent protein-associated domain-containing protein</fullName>
    </recommendedName>
</protein>
<dbReference type="AlphaFoldDB" id="A0A1X7M708"/>
<feature type="domain" description="Large polyvalent protein-associated" evidence="2">
    <location>
        <begin position="214"/>
        <end position="302"/>
    </location>
</feature>
<dbReference type="EMBL" id="FXAT01000023">
    <property type="protein sequence ID" value="SMG61554.1"/>
    <property type="molecule type" value="Genomic_DNA"/>
</dbReference>
<organism evidence="3 4">
    <name type="scientific">Paraburkholderia susongensis</name>
    <dbReference type="NCBI Taxonomy" id="1515439"/>
    <lineage>
        <taxon>Bacteria</taxon>
        <taxon>Pseudomonadati</taxon>
        <taxon>Pseudomonadota</taxon>
        <taxon>Betaproteobacteria</taxon>
        <taxon>Burkholderiales</taxon>
        <taxon>Burkholderiaceae</taxon>
        <taxon>Paraburkholderia</taxon>
    </lineage>
</organism>
<dbReference type="Pfam" id="PF18821">
    <property type="entry name" value="LPD7"/>
    <property type="match status" value="1"/>
</dbReference>
<feature type="compositionally biased region" description="Low complexity" evidence="1">
    <location>
        <begin position="490"/>
        <end position="502"/>
    </location>
</feature>
<accession>A0A1X7M708</accession>
<feature type="region of interest" description="Disordered" evidence="1">
    <location>
        <begin position="467"/>
        <end position="515"/>
    </location>
</feature>
<keyword evidence="4" id="KW-1185">Reference proteome</keyword>
<reference evidence="4" key="1">
    <citation type="submission" date="2017-04" db="EMBL/GenBank/DDBJ databases">
        <authorList>
            <person name="Varghese N."/>
            <person name="Submissions S."/>
        </authorList>
    </citation>
    <scope>NUCLEOTIDE SEQUENCE [LARGE SCALE GENOMIC DNA]</scope>
    <source>
        <strain evidence="4">LMG 29540</strain>
    </source>
</reference>